<organism evidence="1 2">
    <name type="scientific">Methylotenera mobilis</name>
    <dbReference type="NCBI Taxonomy" id="359408"/>
    <lineage>
        <taxon>Bacteria</taxon>
        <taxon>Pseudomonadati</taxon>
        <taxon>Pseudomonadota</taxon>
        <taxon>Betaproteobacteria</taxon>
        <taxon>Nitrosomonadales</taxon>
        <taxon>Methylophilaceae</taxon>
        <taxon>Methylotenera</taxon>
    </lineage>
</organism>
<dbReference type="EMBL" id="DNAA01000137">
    <property type="protein sequence ID" value="HBA09074.1"/>
    <property type="molecule type" value="Genomic_DNA"/>
</dbReference>
<evidence type="ECO:0000313" key="2">
    <source>
        <dbReference type="Proteomes" id="UP000264313"/>
    </source>
</evidence>
<dbReference type="PANTHER" id="PTHR16128">
    <property type="entry name" value="FAD/NAD(P)-BINDING OXIDOREDUCTASE FAMILY PROTEIN"/>
    <property type="match status" value="1"/>
</dbReference>
<comment type="caution">
    <text evidence="1">The sequence shown here is derived from an EMBL/GenBank/DDBJ whole genome shotgun (WGS) entry which is preliminary data.</text>
</comment>
<dbReference type="PRINTS" id="PR00419">
    <property type="entry name" value="ADXRDTASE"/>
</dbReference>
<dbReference type="Gene3D" id="3.90.660.10">
    <property type="match status" value="1"/>
</dbReference>
<protein>
    <submittedName>
        <fullName evidence="1">NAD/FAD-dependent oxidoreductase</fullName>
    </submittedName>
</protein>
<dbReference type="PROSITE" id="PS51257">
    <property type="entry name" value="PROKAR_LIPOPROTEIN"/>
    <property type="match status" value="1"/>
</dbReference>
<evidence type="ECO:0000313" key="1">
    <source>
        <dbReference type="EMBL" id="HBA09074.1"/>
    </source>
</evidence>
<dbReference type="AlphaFoldDB" id="A0A351RAK3"/>
<dbReference type="SUPFAM" id="SSF51905">
    <property type="entry name" value="FAD/NAD(P)-binding domain"/>
    <property type="match status" value="1"/>
</dbReference>
<proteinExistence type="predicted"/>
<dbReference type="Gene3D" id="3.50.50.60">
    <property type="entry name" value="FAD/NAD(P)-binding domain"/>
    <property type="match status" value="1"/>
</dbReference>
<sequence>MTKKINKVAIIGAGISGLSCATVLKNFGWQVTLYEKSRGVSGRLSTRIHKHWHCDHGAQYFTAKDSLFAEELKRWTKADVARLWEPTLKVFDGKSFSSKSNEKDTGTMRYVGYPRNHSPAKWLSQSLDVITETTIVSVTKKDSKWQLTSKERGLHPEYFDFIILSMPAPQVATLLKDSGSKLAALCSEVVMRPCFALMVHLTQRLNCQFDGLFINSGLLSWVARDSSKPGRKDCSTTDAETWVLHATSQWSQNNIDAPKHLVEMEMLKEFRRILQSENSTTTSGQLDIQSDECDLHRWMYADCEQYLTDIYHFDAIHNIGLCGDWLNGGKIQGAWLSGYKLAERVLIAKNERT</sequence>
<dbReference type="Proteomes" id="UP000264313">
    <property type="component" value="Unassembled WGS sequence"/>
</dbReference>
<dbReference type="PANTHER" id="PTHR16128:SF5">
    <property type="entry name" value="FAD_NAD(P)-BINDING OXIDOREDUCTASE FAMILY PROTEIN"/>
    <property type="match status" value="1"/>
</dbReference>
<dbReference type="InterPro" id="IPR036188">
    <property type="entry name" value="FAD/NAD-bd_sf"/>
</dbReference>
<reference evidence="1 2" key="1">
    <citation type="journal article" date="2018" name="Nat. Biotechnol.">
        <title>A standardized bacterial taxonomy based on genome phylogeny substantially revises the tree of life.</title>
        <authorList>
            <person name="Parks D.H."/>
            <person name="Chuvochina M."/>
            <person name="Waite D.W."/>
            <person name="Rinke C."/>
            <person name="Skarshewski A."/>
            <person name="Chaumeil P.A."/>
            <person name="Hugenholtz P."/>
        </authorList>
    </citation>
    <scope>NUCLEOTIDE SEQUENCE [LARGE SCALE GENOMIC DNA]</scope>
    <source>
        <strain evidence="1">UBA9958</strain>
    </source>
</reference>
<accession>A0A351RAK3</accession>
<dbReference type="Pfam" id="PF13450">
    <property type="entry name" value="NAD_binding_8"/>
    <property type="match status" value="1"/>
</dbReference>
<gene>
    <name evidence="1" type="ORF">DCW48_05610</name>
</gene>
<name>A0A351RAK3_9PROT</name>